<protein>
    <submittedName>
        <fullName evidence="4">GCP1-like protein</fullName>
    </submittedName>
</protein>
<dbReference type="EMBL" id="CP111012">
    <property type="protein sequence ID" value="WAQ94911.1"/>
    <property type="molecule type" value="Genomic_DNA"/>
</dbReference>
<gene>
    <name evidence="4" type="ORF">MAR_007382</name>
</gene>
<evidence type="ECO:0000256" key="2">
    <source>
        <dbReference type="ARBA" id="ARBA00005634"/>
    </source>
</evidence>
<feature type="non-terminal residue" evidence="4">
    <location>
        <position position="385"/>
    </location>
</feature>
<keyword evidence="5" id="KW-1185">Reference proteome</keyword>
<dbReference type="Gene3D" id="3.40.630.10">
    <property type="entry name" value="Zn peptidases"/>
    <property type="match status" value="1"/>
</dbReference>
<dbReference type="Proteomes" id="UP001164746">
    <property type="component" value="Chromosome 1"/>
</dbReference>
<evidence type="ECO:0000256" key="1">
    <source>
        <dbReference type="ARBA" id="ARBA00001947"/>
    </source>
</evidence>
<dbReference type="Pfam" id="PF04389">
    <property type="entry name" value="Peptidase_M28"/>
    <property type="match status" value="1"/>
</dbReference>
<reference evidence="4" key="1">
    <citation type="submission" date="2022-11" db="EMBL/GenBank/DDBJ databases">
        <title>Centuries of genome instability and evolution in soft-shell clam transmissible cancer (bioRxiv).</title>
        <authorList>
            <person name="Hart S.F.M."/>
            <person name="Yonemitsu M.A."/>
            <person name="Giersch R.M."/>
            <person name="Beal B.F."/>
            <person name="Arriagada G."/>
            <person name="Davis B.W."/>
            <person name="Ostrander E.A."/>
            <person name="Goff S.P."/>
            <person name="Metzger M.J."/>
        </authorList>
    </citation>
    <scope>NUCLEOTIDE SEQUENCE</scope>
    <source>
        <strain evidence="4">MELC-2E11</strain>
        <tissue evidence="4">Siphon/mantle</tissue>
    </source>
</reference>
<name>A0ABY7DE63_MYAAR</name>
<proteinExistence type="inferred from homology"/>
<comment type="cofactor">
    <cofactor evidence="1">
        <name>Zn(2+)</name>
        <dbReference type="ChEBI" id="CHEBI:29105"/>
    </cofactor>
</comment>
<evidence type="ECO:0000259" key="3">
    <source>
        <dbReference type="Pfam" id="PF04389"/>
    </source>
</evidence>
<evidence type="ECO:0000313" key="4">
    <source>
        <dbReference type="EMBL" id="WAQ94911.1"/>
    </source>
</evidence>
<feature type="domain" description="Peptidase M28" evidence="3">
    <location>
        <begin position="106"/>
        <end position="238"/>
    </location>
</feature>
<organism evidence="4 5">
    <name type="scientific">Mya arenaria</name>
    <name type="common">Soft-shell clam</name>
    <dbReference type="NCBI Taxonomy" id="6604"/>
    <lineage>
        <taxon>Eukaryota</taxon>
        <taxon>Metazoa</taxon>
        <taxon>Spiralia</taxon>
        <taxon>Lophotrochozoa</taxon>
        <taxon>Mollusca</taxon>
        <taxon>Bivalvia</taxon>
        <taxon>Autobranchia</taxon>
        <taxon>Heteroconchia</taxon>
        <taxon>Euheterodonta</taxon>
        <taxon>Imparidentia</taxon>
        <taxon>Neoheterodontei</taxon>
        <taxon>Myida</taxon>
        <taxon>Myoidea</taxon>
        <taxon>Myidae</taxon>
        <taxon>Mya</taxon>
    </lineage>
</organism>
<sequence>MFEGADICPPSIFDETLCQQLSNGQKTVEEFLQAIGGHIRLHQATLGADLGYIRSTLTQHFSDARHHVSNPAYKRQAVQFIYDEFQKHGLNTNYHNFTFREVSYTNVIGVLKGERFGTYKDEIVGVGAHYDTVDITKGVDDNGSGVTAMLESLRQIAAGNQGDNRRKNTIIYMAFDHEEYGLTGSRLAIDEWLLPWLTKNYGKDLELLKPNGIIVLDTVMNYNSSTQSQVIPPEAEQILYFPKTVKSIASDQFKGDFLATIFRQDLDGNLASTFNSEWLGEPQPQFEIEMFEIAIDADVNLFGHFLRSDHANFWKSPIPAIFITDSANFRGQMQQCYHNACDNLANILTDNNVQFLGKTADTIAATLDKLADDTGTSGASSVCFI</sequence>
<comment type="similarity">
    <text evidence="2">Belongs to the peptidase M28 family. M28B subfamily.</text>
</comment>
<dbReference type="InterPro" id="IPR045175">
    <property type="entry name" value="M28_fam"/>
</dbReference>
<dbReference type="PANTHER" id="PTHR12147:SF26">
    <property type="entry name" value="PEPTIDASE M28 DOMAIN-CONTAINING PROTEIN"/>
    <property type="match status" value="1"/>
</dbReference>
<dbReference type="PANTHER" id="PTHR12147">
    <property type="entry name" value="METALLOPEPTIDASE M28 FAMILY MEMBER"/>
    <property type="match status" value="1"/>
</dbReference>
<evidence type="ECO:0000313" key="5">
    <source>
        <dbReference type="Proteomes" id="UP001164746"/>
    </source>
</evidence>
<accession>A0ABY7DE63</accession>
<dbReference type="InterPro" id="IPR007484">
    <property type="entry name" value="Peptidase_M28"/>
</dbReference>
<dbReference type="SUPFAM" id="SSF53187">
    <property type="entry name" value="Zn-dependent exopeptidases"/>
    <property type="match status" value="1"/>
</dbReference>